<dbReference type="Proteomes" id="UP001515480">
    <property type="component" value="Unassembled WGS sequence"/>
</dbReference>
<feature type="compositionally biased region" description="Polar residues" evidence="3">
    <location>
        <begin position="392"/>
        <end position="408"/>
    </location>
</feature>
<dbReference type="SUPFAM" id="SSF52540">
    <property type="entry name" value="P-loop containing nucleoside triphosphate hydrolases"/>
    <property type="match status" value="1"/>
</dbReference>
<sequence length="625" mass="68933">MRPRSTSLGDPSAVAAKRAVASMVDLIRRPMFCTNPHQVLSERVVLVMVGLPARGKSYISKAVMRYLQFLGCPAKMFNAGNKRRKEGKAGTDASFFSASNVSAAKQRDRMALECLDELLEWLQETTVSGGCAVGIFDATNTTKARRHAVIERVAREKDSGKPACRVFFIESLADDEKLLENNYRMKLANEDYKGADPAQALADFRERVRQYEAVYEPLEDEEFDDERYRAGVGYLKMINAGSKTITFNGAGSFLLDQLLGLLHSIHLRPRCLWFVLVGETANDLRGILGGDSHLSREGREYARAVGSFLRSRETSPELRVDGELPPPAMVLCGTLRRYSQMAEEITTAMSTAARVTDSRSISTTSVESFDSGTASAVPPPAPSTPQPPRVSSQRSEPSGGNSKNNSDNVADEIRGRRITLQLTRLNELCAGKLDSLSYDQMRASHPAEYHARMKDKLNYRFPGVGGESYQDVIMRLEEVVLMMERCRENMIVVCDRAVQRVLLSYFLGTDRTKIPYMEITAGVVELRRSHSGYNTTMTEICEGAATRAAGPGTRSSQQAMNFLEAVLSLRGSASSLLESSARSPKTKAESPRFVPSFISSPFSTKVEYERWVASGAPLPPPPVSP</sequence>
<dbReference type="InterPro" id="IPR029033">
    <property type="entry name" value="His_PPase_superfam"/>
</dbReference>
<keyword evidence="2" id="KW-0067">ATP-binding</keyword>
<dbReference type="PANTHER" id="PTHR10606">
    <property type="entry name" value="6-PHOSPHOFRUCTO-2-KINASE/FRUCTOSE-2,6-BISPHOSPHATASE"/>
    <property type="match status" value="1"/>
</dbReference>
<dbReference type="AlphaFoldDB" id="A0AB34IFD4"/>
<dbReference type="EMBL" id="JBGBPQ010000028">
    <property type="protein sequence ID" value="KAL1496544.1"/>
    <property type="molecule type" value="Genomic_DNA"/>
</dbReference>
<evidence type="ECO:0000256" key="2">
    <source>
        <dbReference type="ARBA" id="ARBA00022840"/>
    </source>
</evidence>
<dbReference type="PANTHER" id="PTHR10606:SF32">
    <property type="entry name" value="6-PHOSPHOFRUCTO-2-KINASE 1"/>
    <property type="match status" value="1"/>
</dbReference>
<evidence type="ECO:0000259" key="4">
    <source>
        <dbReference type="Pfam" id="PF01591"/>
    </source>
</evidence>
<feature type="compositionally biased region" description="Polar residues" evidence="3">
    <location>
        <begin position="358"/>
        <end position="372"/>
    </location>
</feature>
<keyword evidence="1" id="KW-0547">Nucleotide-binding</keyword>
<dbReference type="Pfam" id="PF01591">
    <property type="entry name" value="6PF2K"/>
    <property type="match status" value="1"/>
</dbReference>
<dbReference type="InterPro" id="IPR027417">
    <property type="entry name" value="P-loop_NTPase"/>
</dbReference>
<evidence type="ECO:0000313" key="6">
    <source>
        <dbReference type="Proteomes" id="UP001515480"/>
    </source>
</evidence>
<name>A0AB34IFD4_PRYPA</name>
<dbReference type="PRINTS" id="PR00991">
    <property type="entry name" value="6PFRUCTKNASE"/>
</dbReference>
<dbReference type="Gene3D" id="3.40.50.1240">
    <property type="entry name" value="Phosphoglycerate mutase-like"/>
    <property type="match status" value="1"/>
</dbReference>
<dbReference type="GO" id="GO:0005524">
    <property type="term" value="F:ATP binding"/>
    <property type="evidence" value="ECO:0007669"/>
    <property type="project" value="UniProtKB-KW"/>
</dbReference>
<dbReference type="GO" id="GO:0005829">
    <property type="term" value="C:cytosol"/>
    <property type="evidence" value="ECO:0007669"/>
    <property type="project" value="TreeGrafter"/>
</dbReference>
<reference evidence="5 6" key="1">
    <citation type="journal article" date="2024" name="Science">
        <title>Giant polyketide synthase enzymes in the biosynthesis of giant marine polyether toxins.</title>
        <authorList>
            <person name="Fallon T.R."/>
            <person name="Shende V.V."/>
            <person name="Wierzbicki I.H."/>
            <person name="Pendleton A.L."/>
            <person name="Watervoot N.F."/>
            <person name="Auber R.P."/>
            <person name="Gonzalez D.J."/>
            <person name="Wisecaver J.H."/>
            <person name="Moore B.S."/>
        </authorList>
    </citation>
    <scope>NUCLEOTIDE SEQUENCE [LARGE SCALE GENOMIC DNA]</scope>
    <source>
        <strain evidence="5 6">12B1</strain>
    </source>
</reference>
<feature type="compositionally biased region" description="Pro residues" evidence="3">
    <location>
        <begin position="377"/>
        <end position="388"/>
    </location>
</feature>
<evidence type="ECO:0000313" key="5">
    <source>
        <dbReference type="EMBL" id="KAL1496544.1"/>
    </source>
</evidence>
<accession>A0AB34IFD4</accession>
<dbReference type="InterPro" id="IPR013078">
    <property type="entry name" value="His_Pase_superF_clade-1"/>
</dbReference>
<dbReference type="SUPFAM" id="SSF53254">
    <property type="entry name" value="Phosphoglycerate mutase-like"/>
    <property type="match status" value="1"/>
</dbReference>
<dbReference type="PIRSF" id="PIRSF000709">
    <property type="entry name" value="6PFK_2-Ptase"/>
    <property type="match status" value="1"/>
</dbReference>
<feature type="domain" description="6-phosphofructo-2-kinase" evidence="4">
    <location>
        <begin position="41"/>
        <end position="248"/>
    </location>
</feature>
<dbReference type="GO" id="GO:0003873">
    <property type="term" value="F:6-phosphofructo-2-kinase activity"/>
    <property type="evidence" value="ECO:0007669"/>
    <property type="project" value="InterPro"/>
</dbReference>
<feature type="region of interest" description="Disordered" evidence="3">
    <location>
        <begin position="352"/>
        <end position="412"/>
    </location>
</feature>
<evidence type="ECO:0000256" key="3">
    <source>
        <dbReference type="SAM" id="MobiDB-lite"/>
    </source>
</evidence>
<comment type="caution">
    <text evidence="5">The sequence shown here is derived from an EMBL/GenBank/DDBJ whole genome shotgun (WGS) entry which is preliminary data.</text>
</comment>
<evidence type="ECO:0000256" key="1">
    <source>
        <dbReference type="ARBA" id="ARBA00022741"/>
    </source>
</evidence>
<proteinExistence type="predicted"/>
<dbReference type="FunFam" id="3.40.50.300:FF:000644">
    <property type="entry name" value="GpmB, Fructose-2,6-bisphosphatase"/>
    <property type="match status" value="1"/>
</dbReference>
<dbReference type="Gene3D" id="3.40.50.300">
    <property type="entry name" value="P-loop containing nucleotide triphosphate hydrolases"/>
    <property type="match status" value="1"/>
</dbReference>
<gene>
    <name evidence="5" type="ORF">AB1Y20_014150</name>
</gene>
<keyword evidence="6" id="KW-1185">Reference proteome</keyword>
<dbReference type="Pfam" id="PF00300">
    <property type="entry name" value="His_Phos_1"/>
    <property type="match status" value="1"/>
</dbReference>
<organism evidence="5 6">
    <name type="scientific">Prymnesium parvum</name>
    <name type="common">Toxic golden alga</name>
    <dbReference type="NCBI Taxonomy" id="97485"/>
    <lineage>
        <taxon>Eukaryota</taxon>
        <taxon>Haptista</taxon>
        <taxon>Haptophyta</taxon>
        <taxon>Prymnesiophyceae</taxon>
        <taxon>Prymnesiales</taxon>
        <taxon>Prymnesiaceae</taxon>
        <taxon>Prymnesium</taxon>
    </lineage>
</organism>
<dbReference type="GO" id="GO:0006003">
    <property type="term" value="P:fructose 2,6-bisphosphate metabolic process"/>
    <property type="evidence" value="ECO:0007669"/>
    <property type="project" value="InterPro"/>
</dbReference>
<dbReference type="GO" id="GO:0006000">
    <property type="term" value="P:fructose metabolic process"/>
    <property type="evidence" value="ECO:0007669"/>
    <property type="project" value="InterPro"/>
</dbReference>
<dbReference type="InterPro" id="IPR013079">
    <property type="entry name" value="6Phosfructo_kin"/>
</dbReference>
<protein>
    <recommendedName>
        <fullName evidence="4">6-phosphofructo-2-kinase domain-containing protein</fullName>
    </recommendedName>
</protein>
<dbReference type="InterPro" id="IPR003094">
    <property type="entry name" value="6Pfruct_kin"/>
</dbReference>